<accession>A0A5J4N636</accession>
<protein>
    <submittedName>
        <fullName evidence="1">Uncharacterized protein</fullName>
    </submittedName>
</protein>
<dbReference type="PANTHER" id="PTHR33053">
    <property type="entry name" value="PROTEIN, PUTATIVE-RELATED"/>
    <property type="match status" value="1"/>
</dbReference>
<proteinExistence type="predicted"/>
<reference evidence="1 2" key="1">
    <citation type="journal article" date="2019" name="Gigascience">
        <title>Whole-genome sequence of the oriental lung fluke Paragonimus westermani.</title>
        <authorList>
            <person name="Oey H."/>
            <person name="Zakrzewski M."/>
            <person name="Narain K."/>
            <person name="Devi K.R."/>
            <person name="Agatsuma T."/>
            <person name="Nawaratna S."/>
            <person name="Gobert G.N."/>
            <person name="Jones M.K."/>
            <person name="Ragan M.A."/>
            <person name="McManus D.P."/>
            <person name="Krause L."/>
        </authorList>
    </citation>
    <scope>NUCLEOTIDE SEQUENCE [LARGE SCALE GENOMIC DNA]</scope>
    <source>
        <strain evidence="1 2">IND2009</strain>
    </source>
</reference>
<sequence length="246" mass="27215">MARRIVPRNSMSTAAVNVVFTELRHLYPHLLKNARNLLGTPSASKSGAKCGGHHVHFDLKNVLDRVLWNHKQCDAVKLQIHVDGVSLFKSSRAQIWSILGRLTRSKTAVFILGVFSGETKPDSASECFQDSINEMLYLQLQGYYHEGSDNRRALATTGVKANTSTVVGASASTTIGKGVHRDSSKEHGQVLLTLTHSFLDDLTTVTRLENILEELSELPSSDVTVDMEDNERRAMYMYGARSENGK</sequence>
<name>A0A5J4N636_9TREM</name>
<comment type="caution">
    <text evidence="1">The sequence shown here is derived from an EMBL/GenBank/DDBJ whole genome shotgun (WGS) entry which is preliminary data.</text>
</comment>
<dbReference type="Proteomes" id="UP000324629">
    <property type="component" value="Unassembled WGS sequence"/>
</dbReference>
<keyword evidence="2" id="KW-1185">Reference proteome</keyword>
<dbReference type="AlphaFoldDB" id="A0A5J4N636"/>
<gene>
    <name evidence="1" type="ORF">DEA37_0011103</name>
</gene>
<dbReference type="EMBL" id="QNGE01007652">
    <property type="protein sequence ID" value="KAA3670964.1"/>
    <property type="molecule type" value="Genomic_DNA"/>
</dbReference>
<evidence type="ECO:0000313" key="2">
    <source>
        <dbReference type="Proteomes" id="UP000324629"/>
    </source>
</evidence>
<evidence type="ECO:0000313" key="1">
    <source>
        <dbReference type="EMBL" id="KAA3670964.1"/>
    </source>
</evidence>
<organism evidence="1 2">
    <name type="scientific">Paragonimus westermani</name>
    <dbReference type="NCBI Taxonomy" id="34504"/>
    <lineage>
        <taxon>Eukaryota</taxon>
        <taxon>Metazoa</taxon>
        <taxon>Spiralia</taxon>
        <taxon>Lophotrochozoa</taxon>
        <taxon>Platyhelminthes</taxon>
        <taxon>Trematoda</taxon>
        <taxon>Digenea</taxon>
        <taxon>Plagiorchiida</taxon>
        <taxon>Troglotremata</taxon>
        <taxon>Troglotrematidae</taxon>
        <taxon>Paragonimus</taxon>
    </lineage>
</organism>